<dbReference type="CTD" id="54455"/>
<evidence type="ECO:0000259" key="1">
    <source>
        <dbReference type="PROSITE" id="PS50181"/>
    </source>
</evidence>
<dbReference type="Gene3D" id="2.120.10.80">
    <property type="entry name" value="Kelch-type beta propeller"/>
    <property type="match status" value="1"/>
</dbReference>
<dbReference type="GO" id="GO:0019005">
    <property type="term" value="C:SCF ubiquitin ligase complex"/>
    <property type="evidence" value="ECO:0007669"/>
    <property type="project" value="TreeGrafter"/>
</dbReference>
<dbReference type="PANTHER" id="PTHR46432:SF1">
    <property type="entry name" value="F-BOX ONLY PROTEIN 42"/>
    <property type="match status" value="1"/>
</dbReference>
<accession>A0A6J2XU39</accession>
<dbReference type="SUPFAM" id="SSF117281">
    <property type="entry name" value="Kelch motif"/>
    <property type="match status" value="1"/>
</dbReference>
<dbReference type="Proteomes" id="UP000504635">
    <property type="component" value="Unplaced"/>
</dbReference>
<evidence type="ECO:0000313" key="2">
    <source>
        <dbReference type="Proteomes" id="UP000504635"/>
    </source>
</evidence>
<dbReference type="PROSITE" id="PS50181">
    <property type="entry name" value="FBOX"/>
    <property type="match status" value="1"/>
</dbReference>
<proteinExistence type="predicted"/>
<dbReference type="SUPFAM" id="SSF81383">
    <property type="entry name" value="F-box domain"/>
    <property type="match status" value="1"/>
</dbReference>
<gene>
    <name evidence="3" type="primary">LOC115881627</name>
</gene>
<dbReference type="AlphaFoldDB" id="A0A6J2XU39"/>
<dbReference type="InterPro" id="IPR015915">
    <property type="entry name" value="Kelch-typ_b-propeller"/>
</dbReference>
<dbReference type="GeneID" id="115881627"/>
<dbReference type="GO" id="GO:1990756">
    <property type="term" value="F:ubiquitin-like ligase-substrate adaptor activity"/>
    <property type="evidence" value="ECO:0007669"/>
    <property type="project" value="TreeGrafter"/>
</dbReference>
<dbReference type="SMART" id="SM00256">
    <property type="entry name" value="FBOX"/>
    <property type="match status" value="1"/>
</dbReference>
<protein>
    <submittedName>
        <fullName evidence="3">F-box only protein 42</fullName>
    </submittedName>
</protein>
<dbReference type="Pfam" id="PF12937">
    <property type="entry name" value="F-box-like"/>
    <property type="match status" value="1"/>
</dbReference>
<keyword evidence="2" id="KW-1185">Reference proteome</keyword>
<dbReference type="Gene3D" id="1.20.1280.50">
    <property type="match status" value="1"/>
</dbReference>
<dbReference type="KEGG" id="soy:115881627"/>
<evidence type="ECO:0000313" key="3">
    <source>
        <dbReference type="RefSeq" id="XP_030755043.1"/>
    </source>
</evidence>
<dbReference type="OrthoDB" id="9973021at2759"/>
<dbReference type="RefSeq" id="XP_030755043.1">
    <property type="nucleotide sequence ID" value="XM_030899183.1"/>
</dbReference>
<dbReference type="InterPro" id="IPR001810">
    <property type="entry name" value="F-box_dom"/>
</dbReference>
<dbReference type="InterPro" id="IPR052821">
    <property type="entry name" value="F-box_only_SRC"/>
</dbReference>
<feature type="domain" description="F-box" evidence="1">
    <location>
        <begin position="13"/>
        <end position="65"/>
    </location>
</feature>
<dbReference type="PANTHER" id="PTHR46432">
    <property type="entry name" value="F-BOX ONLY PROTEIN 42"/>
    <property type="match status" value="1"/>
</dbReference>
<name>A0A6J2XU39_SITOR</name>
<dbReference type="InParanoid" id="A0A6J2XU39"/>
<reference evidence="3" key="1">
    <citation type="submission" date="2025-08" db="UniProtKB">
        <authorList>
            <consortium name="RefSeq"/>
        </authorList>
    </citation>
    <scope>IDENTIFICATION</scope>
    <source>
        <tissue evidence="3">Gonads</tissue>
    </source>
</reference>
<dbReference type="Pfam" id="PF13415">
    <property type="entry name" value="Beta-prop_FBX42"/>
    <property type="match status" value="1"/>
</dbReference>
<dbReference type="FunCoup" id="A0A6J2XU39">
    <property type="interactions" value="359"/>
</dbReference>
<dbReference type="InterPro" id="IPR036047">
    <property type="entry name" value="F-box-like_dom_sf"/>
</dbReference>
<organism evidence="2 3">
    <name type="scientific">Sitophilus oryzae</name>
    <name type="common">Rice weevil</name>
    <name type="synonym">Curculio oryzae</name>
    <dbReference type="NCBI Taxonomy" id="7048"/>
    <lineage>
        <taxon>Eukaryota</taxon>
        <taxon>Metazoa</taxon>
        <taxon>Ecdysozoa</taxon>
        <taxon>Arthropoda</taxon>
        <taxon>Hexapoda</taxon>
        <taxon>Insecta</taxon>
        <taxon>Pterygota</taxon>
        <taxon>Neoptera</taxon>
        <taxon>Endopterygota</taxon>
        <taxon>Coleoptera</taxon>
        <taxon>Polyphaga</taxon>
        <taxon>Cucujiformia</taxon>
        <taxon>Curculionidae</taxon>
        <taxon>Dryophthorinae</taxon>
        <taxon>Sitophilus</taxon>
    </lineage>
</organism>
<sequence>MEVEEDIIQSREDLSIDSLPEELLEFILSLIPPYKDLHNCMLVSKKWRRCVLNVVRTRKRNFQKAIDQVYIKWDHLVPSGSASIITKRFSHAAVICDNSMYVFGGCTSAMTTFNDLWMLNLSNRKWERPYAMGTYPAPKACSSLVVYTDLLVLFGGWTYPPSYPLYQSWHLYNELHVYDTLANRWTCISTLNTPPPMAGHSASVIGEWMIIFGGLQKPGTAVHCEKSNDIWKLNLETWTWYKQGVHFGPKPSGRFGQTQVVLDDKNLLILGGSGGPNTQHCDCWVLNMEGSLWRWIKVDIDGKINEPTNIWSNPGCKIGDKIVVLNRIKQNEDTPIVYYPRSHWNQTLPEDGRLSRIDLANRRLDKDENVNGRRGFLKKLFKNKKEVEDDEEEDPGPSGMVEVRRIQCTDYLNMAAFTQPSSSSVQHKNMLREKRLDRLQKVEEKLSMKHSNVLAKQKEKKTHRLGIYLLDISQVLGKKSKATWLSPKNLNSGPEETILYTLVEGKSELVMFGGVLKDANTSLTCSLSNQICNSLHFISSPNYVV</sequence>